<gene>
    <name evidence="1" type="ORF">KIL84_017395</name>
</gene>
<dbReference type="AlphaFoldDB" id="A0A9D3X596"/>
<sequence length="122" mass="13585">MASPLFLSEGLTGAAWMDSNKALTFPLSLTYCYRHQEITPQYFLSGISPVTAEVDASFSSWCISTVGERHASKALPQILEAEHAAVQMLLSCLPGKPSVFCFPQRFQENRKQTETLCPLKER</sequence>
<evidence type="ECO:0000313" key="1">
    <source>
        <dbReference type="EMBL" id="KAH1173556.1"/>
    </source>
</evidence>
<organism evidence="1 2">
    <name type="scientific">Mauremys mutica</name>
    <name type="common">yellowpond turtle</name>
    <dbReference type="NCBI Taxonomy" id="74926"/>
    <lineage>
        <taxon>Eukaryota</taxon>
        <taxon>Metazoa</taxon>
        <taxon>Chordata</taxon>
        <taxon>Craniata</taxon>
        <taxon>Vertebrata</taxon>
        <taxon>Euteleostomi</taxon>
        <taxon>Archelosauria</taxon>
        <taxon>Testudinata</taxon>
        <taxon>Testudines</taxon>
        <taxon>Cryptodira</taxon>
        <taxon>Durocryptodira</taxon>
        <taxon>Testudinoidea</taxon>
        <taxon>Geoemydidae</taxon>
        <taxon>Geoemydinae</taxon>
        <taxon>Mauremys</taxon>
    </lineage>
</organism>
<keyword evidence="2" id="KW-1185">Reference proteome</keyword>
<evidence type="ECO:0000313" key="2">
    <source>
        <dbReference type="Proteomes" id="UP000827986"/>
    </source>
</evidence>
<comment type="caution">
    <text evidence="1">The sequence shown here is derived from an EMBL/GenBank/DDBJ whole genome shotgun (WGS) entry which is preliminary data.</text>
</comment>
<reference evidence="1" key="1">
    <citation type="submission" date="2021-09" db="EMBL/GenBank/DDBJ databases">
        <title>The genome of Mauremys mutica provides insights into the evolution of semi-aquatic lifestyle.</title>
        <authorList>
            <person name="Gong S."/>
            <person name="Gao Y."/>
        </authorList>
    </citation>
    <scope>NUCLEOTIDE SEQUENCE</scope>
    <source>
        <strain evidence="1">MM-2020</strain>
        <tissue evidence="1">Muscle</tissue>
    </source>
</reference>
<protein>
    <submittedName>
        <fullName evidence="1">Uncharacterized protein</fullName>
    </submittedName>
</protein>
<name>A0A9D3X596_9SAUR</name>
<dbReference type="EMBL" id="JAHDVG010000482">
    <property type="protein sequence ID" value="KAH1173556.1"/>
    <property type="molecule type" value="Genomic_DNA"/>
</dbReference>
<proteinExistence type="predicted"/>
<accession>A0A9D3X596</accession>
<dbReference type="Proteomes" id="UP000827986">
    <property type="component" value="Unassembled WGS sequence"/>
</dbReference>